<feature type="coiled-coil region" evidence="1">
    <location>
        <begin position="490"/>
        <end position="517"/>
    </location>
</feature>
<accession>A0A976M945</accession>
<protein>
    <submittedName>
        <fullName evidence="3">Uncharacterized protein</fullName>
    </submittedName>
</protein>
<feature type="compositionally biased region" description="Polar residues" evidence="2">
    <location>
        <begin position="231"/>
        <end position="241"/>
    </location>
</feature>
<gene>
    <name evidence="3" type="ORF">MACJ_001715</name>
</gene>
<feature type="compositionally biased region" description="Polar residues" evidence="2">
    <location>
        <begin position="689"/>
        <end position="707"/>
    </location>
</feature>
<dbReference type="EMBL" id="CP056068">
    <property type="protein sequence ID" value="UKJ90780.2"/>
    <property type="molecule type" value="Genomic_DNA"/>
</dbReference>
<keyword evidence="1" id="KW-0175">Coiled coil</keyword>
<feature type="region of interest" description="Disordered" evidence="2">
    <location>
        <begin position="522"/>
        <end position="543"/>
    </location>
</feature>
<dbReference type="AlphaFoldDB" id="A0A976M945"/>
<feature type="compositionally biased region" description="Polar residues" evidence="2">
    <location>
        <begin position="466"/>
        <end position="482"/>
    </location>
</feature>
<feature type="region of interest" description="Disordered" evidence="2">
    <location>
        <begin position="330"/>
        <end position="353"/>
    </location>
</feature>
<evidence type="ECO:0000313" key="4">
    <source>
        <dbReference type="Proteomes" id="UP000244803"/>
    </source>
</evidence>
<organism evidence="3 4">
    <name type="scientific">Theileria orientalis</name>
    <dbReference type="NCBI Taxonomy" id="68886"/>
    <lineage>
        <taxon>Eukaryota</taxon>
        <taxon>Sar</taxon>
        <taxon>Alveolata</taxon>
        <taxon>Apicomplexa</taxon>
        <taxon>Aconoidasida</taxon>
        <taxon>Piroplasmida</taxon>
        <taxon>Theileriidae</taxon>
        <taxon>Theileria</taxon>
    </lineage>
</organism>
<name>A0A976M945_THEOR</name>
<sequence length="761" mass="83717">MDLLHETAGYVDSSDYEYQQYDMYAPKGASYKKDKKGLVSSKYSMGTYNESKYGLNGGKANVYKKSPKGPKYTSNANRSNNWSPSNLSNLYINRVTDSKLNGDLYINSKGNANSETITAGWENTVDRTKAGLKSPRFGREDLATKVDDTETWVSASRVDSNTNKLVRANREMFNSIETVDSMTPMNEAISDVGSEFKWWCKSDGLNVSSVESPSSYHWESSLNGGEVVPVNSRNSSVTSSKVNDDHQKVVSDGLVEQSDPVSLDTTDYQADGTVTSEFTESLSEDNSDAKLSSTATDGNVSWKSWTVEGNELEELRARLVQKLLNRATPTSGLSVDTASGHEGIDNGGVTLGGNGSESGWDELSYYREMNKMLFEKLQLVLNGSSRLEYNLSYEYITSVQNHLLKVHQYINGNTAALSTFGKTSGVDAKATNVTFRTKIDETTNNVEQIKGDASLIKLEQVVDTTSPTTNLEVTPNESNTKSTETEDRLDKTLLEDYERLRQENEELKRTVTSLKLSQVATSNIGSGSQDKGKSPTVSVVEKSTTSEEDLEKLELLEKLKVVQQSKDNLEEDFKKTLTYMRLMKDRLKMFKTNSTVQCPTGTVPVSGFKGVNAPNVALSNGYPGGYGHISSTQLKSVSGGQGVVNGHLPRANTAAITSPINVTSPMGQYSKLNPISPQGNNVNNVEKWNTSPISRSNTSFKKTSSPENAKEGGIQRSNSCVRFKETSEMYIVPRSLSENKTILVDNTGNKLNRFFRIFSKT</sequence>
<reference evidence="3" key="1">
    <citation type="submission" date="2022-07" db="EMBL/GenBank/DDBJ databases">
        <title>Evaluation of T. orientalis genome assembly methods using nanopore sequencing and analysis of variation between genomes.</title>
        <authorList>
            <person name="Yam J."/>
            <person name="Micallef M.L."/>
            <person name="Liu M."/>
            <person name="Djordjevic S.P."/>
            <person name="Bogema D.R."/>
            <person name="Jenkins C."/>
        </authorList>
    </citation>
    <scope>NUCLEOTIDE SEQUENCE</scope>
    <source>
        <strain evidence="3">Fish Creek</strain>
    </source>
</reference>
<feature type="region of interest" description="Disordered" evidence="2">
    <location>
        <begin position="466"/>
        <end position="488"/>
    </location>
</feature>
<dbReference type="OrthoDB" id="364495at2759"/>
<proteinExistence type="predicted"/>
<dbReference type="Proteomes" id="UP000244803">
    <property type="component" value="Chromosome 2"/>
</dbReference>
<evidence type="ECO:0000313" key="3">
    <source>
        <dbReference type="EMBL" id="UKJ90780.2"/>
    </source>
</evidence>
<evidence type="ECO:0000256" key="1">
    <source>
        <dbReference type="SAM" id="Coils"/>
    </source>
</evidence>
<feature type="region of interest" description="Disordered" evidence="2">
    <location>
        <begin position="689"/>
        <end position="716"/>
    </location>
</feature>
<evidence type="ECO:0000256" key="2">
    <source>
        <dbReference type="SAM" id="MobiDB-lite"/>
    </source>
</evidence>
<feature type="region of interest" description="Disordered" evidence="2">
    <location>
        <begin position="59"/>
        <end position="80"/>
    </location>
</feature>
<feature type="region of interest" description="Disordered" evidence="2">
    <location>
        <begin position="221"/>
        <end position="245"/>
    </location>
</feature>